<dbReference type="PANTHER" id="PTHR11426">
    <property type="entry name" value="HISTONE H3"/>
    <property type="match status" value="1"/>
</dbReference>
<dbReference type="EMBL" id="KN848082">
    <property type="protein sequence ID" value="KIX95432.1"/>
    <property type="molecule type" value="Genomic_DNA"/>
</dbReference>
<protein>
    <recommendedName>
        <fullName evidence="5">Histone H3</fullName>
    </recommendedName>
</protein>
<feature type="region of interest" description="Disordered" evidence="8">
    <location>
        <begin position="1"/>
        <end position="43"/>
    </location>
</feature>
<dbReference type="GO" id="GO:0000786">
    <property type="term" value="C:nucleosome"/>
    <property type="evidence" value="ECO:0007669"/>
    <property type="project" value="UniProtKB-KW"/>
</dbReference>
<keyword evidence="7" id="KW-0544">Nucleosome core</keyword>
<evidence type="ECO:0000259" key="9">
    <source>
        <dbReference type="Pfam" id="PF00125"/>
    </source>
</evidence>
<dbReference type="GO" id="GO:0030527">
    <property type="term" value="F:structural constituent of chromatin"/>
    <property type="evidence" value="ECO:0007669"/>
    <property type="project" value="InterPro"/>
</dbReference>
<dbReference type="GO" id="GO:0003677">
    <property type="term" value="F:DNA binding"/>
    <property type="evidence" value="ECO:0007669"/>
    <property type="project" value="InterPro"/>
</dbReference>
<evidence type="ECO:0000256" key="6">
    <source>
        <dbReference type="ARBA" id="ARBA00022454"/>
    </source>
</evidence>
<gene>
    <name evidence="10" type="ORF">Z520_08949</name>
</gene>
<reference evidence="10 11" key="1">
    <citation type="submission" date="2015-01" db="EMBL/GenBank/DDBJ databases">
        <title>The Genome Sequence of Fonsecaea multimorphosa CBS 102226.</title>
        <authorList>
            <consortium name="The Broad Institute Genomics Platform"/>
            <person name="Cuomo C."/>
            <person name="de Hoog S."/>
            <person name="Gorbushina A."/>
            <person name="Stielow B."/>
            <person name="Teixiera M."/>
            <person name="Abouelleil A."/>
            <person name="Chapman S.B."/>
            <person name="Priest M."/>
            <person name="Young S.K."/>
            <person name="Wortman J."/>
            <person name="Nusbaum C."/>
            <person name="Birren B."/>
        </authorList>
    </citation>
    <scope>NUCLEOTIDE SEQUENCE [LARGE SCALE GENOMIC DNA]</scope>
    <source>
        <strain evidence="10 11">CBS 102226</strain>
    </source>
</reference>
<feature type="domain" description="Core Histone H2A/H2B/H3" evidence="9">
    <location>
        <begin position="51"/>
        <end position="134"/>
    </location>
</feature>
<keyword evidence="7" id="KW-0238">DNA-binding</keyword>
<evidence type="ECO:0000256" key="7">
    <source>
        <dbReference type="ARBA" id="ARBA00023269"/>
    </source>
</evidence>
<evidence type="ECO:0000256" key="8">
    <source>
        <dbReference type="SAM" id="MobiDB-lite"/>
    </source>
</evidence>
<dbReference type="STRING" id="1442371.A0A0D2JQ16"/>
<evidence type="ECO:0000256" key="3">
    <source>
        <dbReference type="ARBA" id="ARBA00010343"/>
    </source>
</evidence>
<name>A0A0D2JQ16_9EURO</name>
<dbReference type="GeneID" id="27714695"/>
<proteinExistence type="inferred from homology"/>
<dbReference type="GO" id="GO:0046982">
    <property type="term" value="F:protein heterodimerization activity"/>
    <property type="evidence" value="ECO:0007669"/>
    <property type="project" value="InterPro"/>
</dbReference>
<comment type="similarity">
    <text evidence="3">Belongs to the histone H3 family.</text>
</comment>
<sequence>MAPADQVRQASGDETPLRSTAIKDAEKGSSASKDPSIATLPTKRGLKGEAAALRHIRKDHKSTGLVIPKMDFQRVIREIAQDLGIERVQASAVGCLQESAEAFLVSLFEDANLVARHGKRDTIGKKAMQIAFRLRAEAHQ</sequence>
<dbReference type="AlphaFoldDB" id="A0A0D2JQ16"/>
<keyword evidence="6" id="KW-0158">Chromosome</keyword>
<comment type="subunit">
    <text evidence="4">The nucleosome is a histone octamer containing two molecules each of H2A, H2B, H3 and H4 assembled in one H3-H4 heterotetramer and two H2A-H2B heterodimers. The octamer wraps approximately 147 bp of DNA.</text>
</comment>
<dbReference type="SUPFAM" id="SSF47113">
    <property type="entry name" value="Histone-fold"/>
    <property type="match status" value="1"/>
</dbReference>
<dbReference type="InterPro" id="IPR009072">
    <property type="entry name" value="Histone-fold"/>
</dbReference>
<organism evidence="10 11">
    <name type="scientific">Fonsecaea multimorphosa CBS 102226</name>
    <dbReference type="NCBI Taxonomy" id="1442371"/>
    <lineage>
        <taxon>Eukaryota</taxon>
        <taxon>Fungi</taxon>
        <taxon>Dikarya</taxon>
        <taxon>Ascomycota</taxon>
        <taxon>Pezizomycotina</taxon>
        <taxon>Eurotiomycetes</taxon>
        <taxon>Chaetothyriomycetidae</taxon>
        <taxon>Chaetothyriales</taxon>
        <taxon>Herpotrichiellaceae</taxon>
        <taxon>Fonsecaea</taxon>
    </lineage>
</organism>
<evidence type="ECO:0000256" key="5">
    <source>
        <dbReference type="ARBA" id="ARBA00020835"/>
    </source>
</evidence>
<dbReference type="VEuPathDB" id="FungiDB:Z520_08949"/>
<dbReference type="OrthoDB" id="842664at2759"/>
<dbReference type="InterPro" id="IPR007125">
    <property type="entry name" value="H2A/H2B/H3"/>
</dbReference>
<dbReference type="Gene3D" id="1.10.20.10">
    <property type="entry name" value="Histone, subunit A"/>
    <property type="match status" value="1"/>
</dbReference>
<evidence type="ECO:0000256" key="4">
    <source>
        <dbReference type="ARBA" id="ARBA00011538"/>
    </source>
</evidence>
<dbReference type="Pfam" id="PF00125">
    <property type="entry name" value="Histone"/>
    <property type="match status" value="1"/>
</dbReference>
<evidence type="ECO:0000256" key="1">
    <source>
        <dbReference type="ARBA" id="ARBA00002001"/>
    </source>
</evidence>
<dbReference type="InterPro" id="IPR000164">
    <property type="entry name" value="Histone_H3/CENP-A"/>
</dbReference>
<comment type="function">
    <text evidence="1">Core component of nucleosome. Nucleosomes wrap and compact DNA into chromatin, limiting DNA accessibility to the cellular machineries which require DNA as a template. Histones thereby play a central role in transcription regulation, DNA repair, DNA replication and chromosomal stability. DNA accessibility is regulated via a complex set of post-translational modifications of histones, also called histone code, and nucleosome remodeling.</text>
</comment>
<comment type="subcellular location">
    <subcellularLocation>
        <location evidence="2">Chromosome</location>
    </subcellularLocation>
</comment>
<keyword evidence="11" id="KW-1185">Reference proteome</keyword>
<evidence type="ECO:0000256" key="2">
    <source>
        <dbReference type="ARBA" id="ARBA00004286"/>
    </source>
</evidence>
<evidence type="ECO:0000313" key="11">
    <source>
        <dbReference type="Proteomes" id="UP000053411"/>
    </source>
</evidence>
<dbReference type="PRINTS" id="PR00622">
    <property type="entry name" value="HISTONEH3"/>
</dbReference>
<dbReference type="SMART" id="SM00428">
    <property type="entry name" value="H3"/>
    <property type="match status" value="1"/>
</dbReference>
<evidence type="ECO:0000313" key="10">
    <source>
        <dbReference type="EMBL" id="KIX95432.1"/>
    </source>
</evidence>
<accession>A0A0D2JQ16</accession>
<dbReference type="Proteomes" id="UP000053411">
    <property type="component" value="Unassembled WGS sequence"/>
</dbReference>
<dbReference type="RefSeq" id="XP_016629555.1">
    <property type="nucleotide sequence ID" value="XM_016779445.1"/>
</dbReference>